<proteinExistence type="inferred from homology"/>
<dbReference type="SUPFAM" id="SSF53756">
    <property type="entry name" value="UDP-Glycosyltransferase/glycogen phosphorylase"/>
    <property type="match status" value="1"/>
</dbReference>
<keyword evidence="2" id="KW-0808">Transferase</keyword>
<dbReference type="NCBIfam" id="TIGR02094">
    <property type="entry name" value="more_P_ylases"/>
    <property type="match status" value="1"/>
</dbReference>
<evidence type="ECO:0000256" key="1">
    <source>
        <dbReference type="ARBA" id="ARBA00006047"/>
    </source>
</evidence>
<evidence type="ECO:0000313" key="2">
    <source>
        <dbReference type="EMBL" id="VAX26952.1"/>
    </source>
</evidence>
<protein>
    <submittedName>
        <fullName evidence="2">Glycogen phosphorylase</fullName>
        <ecNumber evidence="2">2.4.1.1</ecNumber>
    </submittedName>
</protein>
<dbReference type="PANTHER" id="PTHR42655">
    <property type="entry name" value="GLYCOGEN PHOSPHORYLASE"/>
    <property type="match status" value="1"/>
</dbReference>
<dbReference type="EMBL" id="UOGF01000020">
    <property type="protein sequence ID" value="VAX26952.1"/>
    <property type="molecule type" value="Genomic_DNA"/>
</dbReference>
<reference evidence="2" key="1">
    <citation type="submission" date="2018-06" db="EMBL/GenBank/DDBJ databases">
        <authorList>
            <person name="Zhirakovskaya E."/>
        </authorList>
    </citation>
    <scope>NUCLEOTIDE SEQUENCE</scope>
</reference>
<dbReference type="GO" id="GO:0030170">
    <property type="term" value="F:pyridoxal phosphate binding"/>
    <property type="evidence" value="ECO:0007669"/>
    <property type="project" value="InterPro"/>
</dbReference>
<dbReference type="InterPro" id="IPR000811">
    <property type="entry name" value="Glyco_trans_35"/>
</dbReference>
<dbReference type="AlphaFoldDB" id="A0A3B1CFG4"/>
<dbReference type="GO" id="GO:0005975">
    <property type="term" value="P:carbohydrate metabolic process"/>
    <property type="evidence" value="ECO:0007669"/>
    <property type="project" value="InterPro"/>
</dbReference>
<gene>
    <name evidence="2" type="ORF">MNBD_NITROSPIRAE01-2131</name>
</gene>
<dbReference type="GO" id="GO:0008184">
    <property type="term" value="F:glycogen phosphorylase activity"/>
    <property type="evidence" value="ECO:0007669"/>
    <property type="project" value="InterPro"/>
</dbReference>
<dbReference type="EC" id="2.4.1.1" evidence="2"/>
<name>A0A3B1CFG4_9ZZZZ</name>
<comment type="similarity">
    <text evidence="1">Belongs to the glycogen phosphorylase family.</text>
</comment>
<organism evidence="2">
    <name type="scientific">hydrothermal vent metagenome</name>
    <dbReference type="NCBI Taxonomy" id="652676"/>
    <lineage>
        <taxon>unclassified sequences</taxon>
        <taxon>metagenomes</taxon>
        <taxon>ecological metagenomes</taxon>
    </lineage>
</organism>
<dbReference type="InterPro" id="IPR052182">
    <property type="entry name" value="Glycogen/Maltodextrin_Phosph"/>
</dbReference>
<dbReference type="InterPro" id="IPR011834">
    <property type="entry name" value="Agluc_phsphrylas"/>
</dbReference>
<dbReference type="Pfam" id="PF00343">
    <property type="entry name" value="Phosphorylase"/>
    <property type="match status" value="1"/>
</dbReference>
<dbReference type="Gene3D" id="3.40.50.2000">
    <property type="entry name" value="Glycogen Phosphorylase B"/>
    <property type="match status" value="2"/>
</dbReference>
<dbReference type="PANTHER" id="PTHR42655:SF1">
    <property type="entry name" value="GLYCOGEN PHOSPHORYLASE"/>
    <property type="match status" value="1"/>
</dbReference>
<accession>A0A3B1CFG4</accession>
<keyword evidence="2" id="KW-0328">Glycosyltransferase</keyword>
<sequence length="420" mass="46781">ATYRLKQEIVLGIGGVRVLHALGFEIHKYHMNEGHSALLGLELLQQHEYPSGDLRPGESAYNLPMVREMCSFTTHTPVEAGHDQFSYDLVGKILDPVFDLETLKHLAGDESLSMTRLALNLSEHINGVAKRHAEISRKMFPGYQVKAITNGVHPHTWTSASFIALYDHHLPAWCHEPELLVRADCCISDAAILQAHRQAKIALLETIKSLTGTVFDLEMPTFGFARRMTAYKRPDLLFSDLERLKGIAQKQPFQIVLAGKAHPNDEGGKELIEKLHRHIHELEGIITMVFLPGYNMEIARLMVAGVDVWLNTPLRPMEASGTSGMKAAFNGVPNLSVLDGWWLEGCIEGITGWSVGEDGAASGDGDDAAALYDKLEEVVLPRYANPSEWVKVMKGAICKNASFFNSHRMMRRYATEAYIR</sequence>
<feature type="non-terminal residue" evidence="2">
    <location>
        <position position="1"/>
    </location>
</feature>